<keyword evidence="2" id="KW-0813">Transport</keyword>
<evidence type="ECO:0000256" key="3">
    <source>
        <dbReference type="ARBA" id="ARBA00022729"/>
    </source>
</evidence>
<evidence type="ECO:0000256" key="2">
    <source>
        <dbReference type="ARBA" id="ARBA00022448"/>
    </source>
</evidence>
<evidence type="ECO:0008006" key="8">
    <source>
        <dbReference type="Google" id="ProtNLM"/>
    </source>
</evidence>
<keyword evidence="5" id="KW-0812">Transmembrane</keyword>
<dbReference type="Pfam" id="PF01547">
    <property type="entry name" value="SBP_bac_1"/>
    <property type="match status" value="1"/>
</dbReference>
<dbReference type="InterPro" id="IPR006059">
    <property type="entry name" value="SBP"/>
</dbReference>
<dbReference type="GO" id="GO:0055052">
    <property type="term" value="C:ATP-binding cassette (ABC) transporter complex, substrate-binding subunit-containing"/>
    <property type="evidence" value="ECO:0007669"/>
    <property type="project" value="TreeGrafter"/>
</dbReference>
<keyword evidence="5" id="KW-1133">Transmembrane helix</keyword>
<sequence>MDDDKTNLNENQSKRQEEEKNDKGPTPIFQAVPEEHSNPLPESLDQKEEEHYNPLPEGPELQPEEISPELTAPPNLQPPDEPPPPDSSEPSSFEQNRSKYLIIGAAAVFFVFILILILRLVFGGGKKEVISLTYWGLWDDAEVMQPLIDQYQKSHENVKIQYQKMTPDDYKDKLLARSKNSQGPDIFRFHNTWVPEIKEVLTAMPESVMSNGEYERTFYKIHQKDLKVDERYYGIPLMVDGLVLVYNENLFKKAGITNAPTSWEDILDYVGKLTVKTKDNQIVTSGIALGTTNNIEHFSDVFGLFLAQNGGNIKNLDSGEAVGALQSYRKFAEPPDSFWDENMPNSTSAFVQEKVAMIIVPSWEILTIQKANPDLALKTVPVPLLPGSKPVSIATYWVEGVSKFSTHQTESWEFLRFLSERDQMAKLYELQAKTRRFGAPYSRVDLASTLSQNEYIGAVIKQAEADSYVSMPVIARTYDNGLNDDIIKYIENAINAASQGVSYQEAMSTAKQGVDQVFSRYQIE</sequence>
<feature type="region of interest" description="Disordered" evidence="4">
    <location>
        <begin position="1"/>
        <end position="93"/>
    </location>
</feature>
<gene>
    <name evidence="6" type="ORF">A3B50_02020</name>
</gene>
<evidence type="ECO:0000313" key="7">
    <source>
        <dbReference type="Proteomes" id="UP000178558"/>
    </source>
</evidence>
<proteinExistence type="inferred from homology"/>
<reference evidence="6 7" key="1">
    <citation type="journal article" date="2016" name="Nat. Commun.">
        <title>Thousands of microbial genomes shed light on interconnected biogeochemical processes in an aquifer system.</title>
        <authorList>
            <person name="Anantharaman K."/>
            <person name="Brown C.T."/>
            <person name="Hug L.A."/>
            <person name="Sharon I."/>
            <person name="Castelle C.J."/>
            <person name="Probst A.J."/>
            <person name="Thomas B.C."/>
            <person name="Singh A."/>
            <person name="Wilkins M.J."/>
            <person name="Karaoz U."/>
            <person name="Brodie E.L."/>
            <person name="Williams K.H."/>
            <person name="Hubbard S.S."/>
            <person name="Banfield J.F."/>
        </authorList>
    </citation>
    <scope>NUCLEOTIDE SEQUENCE [LARGE SCALE GENOMIC DNA]</scope>
</reference>
<evidence type="ECO:0000256" key="4">
    <source>
        <dbReference type="SAM" id="MobiDB-lite"/>
    </source>
</evidence>
<comment type="similarity">
    <text evidence="1">Belongs to the bacterial solute-binding protein 1 family.</text>
</comment>
<feature type="compositionally biased region" description="Basic and acidic residues" evidence="4">
    <location>
        <begin position="1"/>
        <end position="23"/>
    </location>
</feature>
<keyword evidence="3" id="KW-0732">Signal</keyword>
<evidence type="ECO:0000313" key="6">
    <source>
        <dbReference type="EMBL" id="OGK50538.1"/>
    </source>
</evidence>
<name>A0A1F7J4K5_9BACT</name>
<dbReference type="PANTHER" id="PTHR30061">
    <property type="entry name" value="MALTOSE-BINDING PERIPLASMIC PROTEIN"/>
    <property type="match status" value="1"/>
</dbReference>
<organism evidence="6 7">
    <name type="scientific">Candidatus Roizmanbacteria bacterium RIFCSPLOWO2_01_FULL_40_42</name>
    <dbReference type="NCBI Taxonomy" id="1802066"/>
    <lineage>
        <taxon>Bacteria</taxon>
        <taxon>Candidatus Roizmaniibacteriota</taxon>
    </lineage>
</organism>
<evidence type="ECO:0000256" key="5">
    <source>
        <dbReference type="SAM" id="Phobius"/>
    </source>
</evidence>
<feature type="transmembrane region" description="Helical" evidence="5">
    <location>
        <begin position="100"/>
        <end position="122"/>
    </location>
</feature>
<dbReference type="GO" id="GO:0015768">
    <property type="term" value="P:maltose transport"/>
    <property type="evidence" value="ECO:0007669"/>
    <property type="project" value="TreeGrafter"/>
</dbReference>
<protein>
    <recommendedName>
        <fullName evidence="8">Sugar ABC transporter substrate-binding protein</fullName>
    </recommendedName>
</protein>
<feature type="compositionally biased region" description="Pro residues" evidence="4">
    <location>
        <begin position="75"/>
        <end position="87"/>
    </location>
</feature>
<dbReference type="AlphaFoldDB" id="A0A1F7J4K5"/>
<dbReference type="GO" id="GO:1901982">
    <property type="term" value="F:maltose binding"/>
    <property type="evidence" value="ECO:0007669"/>
    <property type="project" value="TreeGrafter"/>
</dbReference>
<keyword evidence="5" id="KW-0472">Membrane</keyword>
<dbReference type="GO" id="GO:0042956">
    <property type="term" value="P:maltodextrin transmembrane transport"/>
    <property type="evidence" value="ECO:0007669"/>
    <property type="project" value="TreeGrafter"/>
</dbReference>
<dbReference type="Gene3D" id="3.40.190.10">
    <property type="entry name" value="Periplasmic binding protein-like II"/>
    <property type="match status" value="1"/>
</dbReference>
<dbReference type="EMBL" id="MGAQ01000015">
    <property type="protein sequence ID" value="OGK50538.1"/>
    <property type="molecule type" value="Genomic_DNA"/>
</dbReference>
<dbReference type="SUPFAM" id="SSF53850">
    <property type="entry name" value="Periplasmic binding protein-like II"/>
    <property type="match status" value="1"/>
</dbReference>
<accession>A0A1F7J4K5</accession>
<dbReference type="PANTHER" id="PTHR30061:SF50">
    <property type="entry name" value="MALTOSE_MALTODEXTRIN-BINDING PERIPLASMIC PROTEIN"/>
    <property type="match status" value="1"/>
</dbReference>
<comment type="caution">
    <text evidence="6">The sequence shown here is derived from an EMBL/GenBank/DDBJ whole genome shotgun (WGS) entry which is preliminary data.</text>
</comment>
<evidence type="ECO:0000256" key="1">
    <source>
        <dbReference type="ARBA" id="ARBA00008520"/>
    </source>
</evidence>
<dbReference type="Proteomes" id="UP000178558">
    <property type="component" value="Unassembled WGS sequence"/>
</dbReference>